<dbReference type="EMBL" id="JAHKKG010000009">
    <property type="protein sequence ID" value="MBU2667494.1"/>
    <property type="molecule type" value="Genomic_DNA"/>
</dbReference>
<evidence type="ECO:0000313" key="3">
    <source>
        <dbReference type="Proteomes" id="UP001519654"/>
    </source>
</evidence>
<keyword evidence="3" id="KW-1185">Reference proteome</keyword>
<name>A0ABS5YVM1_9ACTN</name>
<feature type="signal peptide" evidence="1">
    <location>
        <begin position="1"/>
        <end position="27"/>
    </location>
</feature>
<sequence length="280" mass="30385">MKSAIRPILAALLAAATVGAVAAPAQAAPADKLPVTMTFELVKPVVQVGYGVQVRGTAAAGATGNGGKVDILFKALGEEEFTKNKTLTVKDDGTFTGWDTAGHTTDAGYHEAGAYQRGTYRAVYRGNAERESATAEAELGVFEWRLTDANNPTDLWSWEQTCLPDDAASCSVFSPRITVDNGPISVRYEQNCYPEGATRYMSFAFLKGNSTVKPSPRPQEAYRIPQWVERPAQEGSVYGGTILTGLDLTGRFFVRIPYGCWITVQMSQAHYEKYVYGEIS</sequence>
<feature type="chain" id="PRO_5046745020" evidence="1">
    <location>
        <begin position="28"/>
        <end position="280"/>
    </location>
</feature>
<comment type="caution">
    <text evidence="2">The sequence shown here is derived from an EMBL/GenBank/DDBJ whole genome shotgun (WGS) entry which is preliminary data.</text>
</comment>
<organism evidence="2 3">
    <name type="scientific">Paractinoplanes bogorensis</name>
    <dbReference type="NCBI Taxonomy" id="1610840"/>
    <lineage>
        <taxon>Bacteria</taxon>
        <taxon>Bacillati</taxon>
        <taxon>Actinomycetota</taxon>
        <taxon>Actinomycetes</taxon>
        <taxon>Micromonosporales</taxon>
        <taxon>Micromonosporaceae</taxon>
        <taxon>Paractinoplanes</taxon>
    </lineage>
</organism>
<dbReference type="RefSeq" id="WP_215791751.1">
    <property type="nucleotide sequence ID" value="NZ_JAHKKG010000009.1"/>
</dbReference>
<reference evidence="2 3" key="1">
    <citation type="submission" date="2021-06" db="EMBL/GenBank/DDBJ databases">
        <title>Actinoplanes lichenicola sp. nov., and Actinoplanes ovalisporus sp. nov., isolated from lichen in Thailand.</title>
        <authorList>
            <person name="Saeng-In P."/>
            <person name="Kanchanasin P."/>
            <person name="Yuki M."/>
            <person name="Kudo T."/>
            <person name="Ohkuma M."/>
            <person name="Phongsopitanun W."/>
            <person name="Tanasupawat S."/>
        </authorList>
    </citation>
    <scope>NUCLEOTIDE SEQUENCE [LARGE SCALE GENOMIC DNA]</scope>
    <source>
        <strain evidence="2 3">NBRC 110975</strain>
    </source>
</reference>
<evidence type="ECO:0000256" key="1">
    <source>
        <dbReference type="SAM" id="SignalP"/>
    </source>
</evidence>
<gene>
    <name evidence="2" type="ORF">KOI35_28675</name>
</gene>
<dbReference type="Proteomes" id="UP001519654">
    <property type="component" value="Unassembled WGS sequence"/>
</dbReference>
<accession>A0ABS5YVM1</accession>
<protein>
    <submittedName>
        <fullName evidence="2">Uncharacterized protein</fullName>
    </submittedName>
</protein>
<keyword evidence="1" id="KW-0732">Signal</keyword>
<proteinExistence type="predicted"/>
<evidence type="ECO:0000313" key="2">
    <source>
        <dbReference type="EMBL" id="MBU2667494.1"/>
    </source>
</evidence>